<comment type="similarity">
    <text evidence="1">Belongs to the 'GDSL' lipolytic enzyme family.</text>
</comment>
<dbReference type="PANTHER" id="PTHR22835">
    <property type="entry name" value="ZINC FINGER FYVE DOMAIN CONTAINING PROTEIN"/>
    <property type="match status" value="1"/>
</dbReference>
<dbReference type="EMBL" id="JBJKBG010000007">
    <property type="protein sequence ID" value="KAL3730983.1"/>
    <property type="molecule type" value="Genomic_DNA"/>
</dbReference>
<dbReference type="InterPro" id="IPR036514">
    <property type="entry name" value="SGNH_hydro_sf"/>
</dbReference>
<comment type="caution">
    <text evidence="3">The sequence shown here is derived from an EMBL/GenBank/DDBJ whole genome shotgun (WGS) entry which is preliminary data.</text>
</comment>
<proteinExistence type="inferred from homology"/>
<accession>A0ABD3JVA7</accession>
<gene>
    <name evidence="3" type="ORF">ACJRO7_027931</name>
</gene>
<evidence type="ECO:0000256" key="1">
    <source>
        <dbReference type="ARBA" id="ARBA00008668"/>
    </source>
</evidence>
<dbReference type="Proteomes" id="UP001634007">
    <property type="component" value="Unassembled WGS sequence"/>
</dbReference>
<evidence type="ECO:0008006" key="5">
    <source>
        <dbReference type="Google" id="ProtNLM"/>
    </source>
</evidence>
<evidence type="ECO:0000256" key="2">
    <source>
        <dbReference type="SAM" id="SignalP"/>
    </source>
</evidence>
<evidence type="ECO:0000313" key="3">
    <source>
        <dbReference type="EMBL" id="KAL3730983.1"/>
    </source>
</evidence>
<feature type="chain" id="PRO_5044766301" description="GDSL esterase/lipase" evidence="2">
    <location>
        <begin position="38"/>
        <end position="105"/>
    </location>
</feature>
<protein>
    <recommendedName>
        <fullName evidence="5">GDSL esterase/lipase</fullName>
    </recommendedName>
</protein>
<evidence type="ECO:0000313" key="4">
    <source>
        <dbReference type="Proteomes" id="UP001634007"/>
    </source>
</evidence>
<dbReference type="AlphaFoldDB" id="A0ABD3JVA7"/>
<sequence>MQGQAIHAIMMSSKITLHFLLLTFASFLLSSTGRVHGKAARPCTIDAIYLFGDSTSDTNNLIRIRGPNGSRSQAADLPYGETLGKPTGRFSDGRLIVDYFSTGSK</sequence>
<keyword evidence="2" id="KW-0732">Signal</keyword>
<dbReference type="PANTHER" id="PTHR22835:SF677">
    <property type="entry name" value="ACETYLAJMALAN ESTERASE-LIKE"/>
    <property type="match status" value="1"/>
</dbReference>
<reference evidence="3 4" key="1">
    <citation type="submission" date="2024-11" db="EMBL/GenBank/DDBJ databases">
        <title>Chromosome-level genome assembly of Eucalyptus globulus Labill. provides insights into its genome evolution.</title>
        <authorList>
            <person name="Li X."/>
        </authorList>
    </citation>
    <scope>NUCLEOTIDE SEQUENCE [LARGE SCALE GENOMIC DNA]</scope>
    <source>
        <strain evidence="3">CL2024</strain>
        <tissue evidence="3">Fresh tender leaves</tissue>
    </source>
</reference>
<dbReference type="Gene3D" id="3.40.50.1110">
    <property type="entry name" value="SGNH hydrolase"/>
    <property type="match status" value="1"/>
</dbReference>
<feature type="signal peptide" evidence="2">
    <location>
        <begin position="1"/>
        <end position="37"/>
    </location>
</feature>
<organism evidence="3 4">
    <name type="scientific">Eucalyptus globulus</name>
    <name type="common">Tasmanian blue gum</name>
    <dbReference type="NCBI Taxonomy" id="34317"/>
    <lineage>
        <taxon>Eukaryota</taxon>
        <taxon>Viridiplantae</taxon>
        <taxon>Streptophyta</taxon>
        <taxon>Embryophyta</taxon>
        <taxon>Tracheophyta</taxon>
        <taxon>Spermatophyta</taxon>
        <taxon>Magnoliopsida</taxon>
        <taxon>eudicotyledons</taxon>
        <taxon>Gunneridae</taxon>
        <taxon>Pentapetalae</taxon>
        <taxon>rosids</taxon>
        <taxon>malvids</taxon>
        <taxon>Myrtales</taxon>
        <taxon>Myrtaceae</taxon>
        <taxon>Myrtoideae</taxon>
        <taxon>Eucalypteae</taxon>
        <taxon>Eucalyptus</taxon>
    </lineage>
</organism>
<name>A0ABD3JVA7_EUCGL</name>
<keyword evidence="4" id="KW-1185">Reference proteome</keyword>